<dbReference type="EMBL" id="LKFU01000019">
    <property type="protein sequence ID" value="RND88911.1"/>
    <property type="molecule type" value="Genomic_DNA"/>
</dbReference>
<dbReference type="CDD" id="cd00093">
    <property type="entry name" value="HTH_XRE"/>
    <property type="match status" value="1"/>
</dbReference>
<accession>A0A422MED5</accession>
<dbReference type="InterPro" id="IPR001387">
    <property type="entry name" value="Cro/C1-type_HTH"/>
</dbReference>
<dbReference type="PANTHER" id="PTHR37038">
    <property type="entry name" value="TRANSCRIPTIONAL REGULATOR-RELATED"/>
    <property type="match status" value="1"/>
</dbReference>
<dbReference type="InterPro" id="IPR053163">
    <property type="entry name" value="HTH-type_regulator_Rgg"/>
</dbReference>
<dbReference type="AlphaFoldDB" id="A0A422MED5"/>
<dbReference type="NCBIfam" id="TIGR01716">
    <property type="entry name" value="RGG_Cterm"/>
    <property type="match status" value="1"/>
</dbReference>
<organism evidence="2 3">
    <name type="scientific">Lacticaseibacillus paracasei</name>
    <name type="common">Lactobacillus paracasei</name>
    <dbReference type="NCBI Taxonomy" id="1597"/>
    <lineage>
        <taxon>Bacteria</taxon>
        <taxon>Bacillati</taxon>
        <taxon>Bacillota</taxon>
        <taxon>Bacilli</taxon>
        <taxon>Lactobacillales</taxon>
        <taxon>Lactobacillaceae</taxon>
        <taxon>Lacticaseibacillus</taxon>
    </lineage>
</organism>
<feature type="domain" description="HTH-type transcriptional regulator Rgg C-terminal" evidence="1">
    <location>
        <begin position="138"/>
        <end position="298"/>
    </location>
</feature>
<dbReference type="Pfam" id="PF21259">
    <property type="entry name" value="Rgg_C"/>
    <property type="match status" value="1"/>
</dbReference>
<name>A0A422MED5_LACPA</name>
<protein>
    <recommendedName>
        <fullName evidence="1">HTH-type transcriptional regulator Rgg C-terminal domain-containing protein</fullName>
    </recommendedName>
</protein>
<evidence type="ECO:0000313" key="3">
    <source>
        <dbReference type="Proteomes" id="UP000285532"/>
    </source>
</evidence>
<sequence length="321" mass="37692">MLLFLAYPSILGVHVNMKSFIFWQKIKRGVHVLDYSAGAIYHEVRRRRDLRIKEVKGDLHQSTISHLEHDQSDMTLRTMVKILRPTFMSAEEFCRLIDNGSETSTAIFKQIAHYYDSTDLAGLYDLLASYKEQNILTTPNKMVILMIQSCIDELSQHETLFSKEDCDFVQDYLLRPGRWFSFEYIVFANLAFSMPAKINLRISKKMFHAYQQFHLPSYDELIVNALYNLSISFLEQDDPSSAIQFLSFLDLKKLDHHVLYMRHHVTFLKLIIQFKLNPLDVKNANELRTFLEATKLIDDVLFEKNIDWIRSLKINPKTILK</sequence>
<dbReference type="InterPro" id="IPR010057">
    <property type="entry name" value="Transcription_activator_Rgg_C"/>
</dbReference>
<evidence type="ECO:0000259" key="1">
    <source>
        <dbReference type="Pfam" id="PF21259"/>
    </source>
</evidence>
<comment type="caution">
    <text evidence="2">The sequence shown here is derived from an EMBL/GenBank/DDBJ whole genome shotgun (WGS) entry which is preliminary data.</text>
</comment>
<proteinExistence type="predicted"/>
<reference evidence="2 3" key="1">
    <citation type="journal article" date="2018" name="Front. Microbiol.">
        <title>Conversion of Methionine to Cysteine in Lactobacillus paracasei Depends on the Highly Mobile cysK-ctl-cysE Gene Cluster.</title>
        <authorList>
            <person name="Wuthrich D."/>
            <person name="Irmler S."/>
            <person name="Berthoud H."/>
            <person name="Guggenbuhl B."/>
            <person name="Eugster E."/>
            <person name="Bruggmann R."/>
        </authorList>
    </citation>
    <scope>NUCLEOTIDE SEQUENCE [LARGE SCALE GENOMIC DNA]</scope>
    <source>
        <strain evidence="2 3">FAM18172</strain>
    </source>
</reference>
<dbReference type="Proteomes" id="UP000285532">
    <property type="component" value="Unassembled WGS sequence"/>
</dbReference>
<dbReference type="Gene3D" id="1.25.40.400">
    <property type="match status" value="1"/>
</dbReference>
<gene>
    <name evidence="2" type="ORF">FAM18172_00339</name>
</gene>
<evidence type="ECO:0000313" key="2">
    <source>
        <dbReference type="EMBL" id="RND88911.1"/>
    </source>
</evidence>